<dbReference type="PANTHER" id="PTHR14453:SF89">
    <property type="entry name" value="PROTEIN MONO-ADP-RIBOSYLTRANSFERASE PARP14"/>
    <property type="match status" value="1"/>
</dbReference>
<dbReference type="InterPro" id="IPR002589">
    <property type="entry name" value="Macro_dom"/>
</dbReference>
<feature type="domain" description="RRM" evidence="10">
    <location>
        <begin position="1293"/>
        <end position="1380"/>
    </location>
</feature>
<feature type="region of interest" description="Disordered" evidence="9">
    <location>
        <begin position="99"/>
        <end position="142"/>
    </location>
</feature>
<evidence type="ECO:0000256" key="1">
    <source>
        <dbReference type="ARBA" id="ARBA00004123"/>
    </source>
</evidence>
<dbReference type="EMBL" id="JAOTOJ010000001">
    <property type="protein sequence ID" value="KAK9410546.1"/>
    <property type="molecule type" value="Genomic_DNA"/>
</dbReference>
<dbReference type="InterPro" id="IPR052056">
    <property type="entry name" value="Mono-ARTD/PARP"/>
</dbReference>
<dbReference type="InterPro" id="IPR057051">
    <property type="entry name" value="PARP14_RPM_1"/>
</dbReference>
<name>A0AAW1C8U2_CROAD</name>
<feature type="region of interest" description="Disordered" evidence="9">
    <location>
        <begin position="1165"/>
        <end position="1200"/>
    </location>
</feature>
<evidence type="ECO:0000256" key="5">
    <source>
        <dbReference type="ARBA" id="ARBA00023242"/>
    </source>
</evidence>
<dbReference type="EC" id="2.4.2.-" evidence="8"/>
<evidence type="ECO:0000256" key="6">
    <source>
        <dbReference type="ARBA" id="ARBA00024347"/>
    </source>
</evidence>
<dbReference type="InterPro" id="IPR043472">
    <property type="entry name" value="Macro_dom-like"/>
</dbReference>
<feature type="domain" description="WWE" evidence="11">
    <location>
        <begin position="1751"/>
        <end position="1829"/>
    </location>
</feature>
<dbReference type="GO" id="GO:0005634">
    <property type="term" value="C:nucleus"/>
    <property type="evidence" value="ECO:0007669"/>
    <property type="project" value="UniProtKB-SubCell"/>
</dbReference>
<dbReference type="GO" id="GO:0070212">
    <property type="term" value="P:protein poly-ADP-ribosylation"/>
    <property type="evidence" value="ECO:0007669"/>
    <property type="project" value="TreeGrafter"/>
</dbReference>
<feature type="region of interest" description="Disordered" evidence="9">
    <location>
        <begin position="1047"/>
        <end position="1079"/>
    </location>
</feature>
<evidence type="ECO:0000259" key="12">
    <source>
        <dbReference type="PROSITE" id="PS51059"/>
    </source>
</evidence>
<dbReference type="Gene3D" id="3.40.220.10">
    <property type="entry name" value="Leucine Aminopeptidase, subunit E, domain 1"/>
    <property type="match status" value="3"/>
</dbReference>
<feature type="compositionally biased region" description="Basic and acidic residues" evidence="9">
    <location>
        <begin position="99"/>
        <end position="118"/>
    </location>
</feature>
<dbReference type="InterPro" id="IPR054596">
    <property type="entry name" value="PARP14_WWE"/>
</dbReference>
<dbReference type="InterPro" id="IPR012317">
    <property type="entry name" value="Poly(ADP-ribose)pol_cat_dom"/>
</dbReference>
<proteinExistence type="inferred from homology"/>
<reference evidence="14 15" key="1">
    <citation type="journal article" date="2024" name="Proc. Natl. Acad. Sci. U.S.A.">
        <title>The genetic regulatory architecture and epigenomic basis for age-related changes in rattlesnake venom.</title>
        <authorList>
            <person name="Hogan M.P."/>
            <person name="Holding M.L."/>
            <person name="Nystrom G.S."/>
            <person name="Colston T.J."/>
            <person name="Bartlett D.A."/>
            <person name="Mason A.J."/>
            <person name="Ellsworth S.A."/>
            <person name="Rautsaw R.M."/>
            <person name="Lawrence K.C."/>
            <person name="Strickland J.L."/>
            <person name="He B."/>
            <person name="Fraser P."/>
            <person name="Margres M.J."/>
            <person name="Gilbert D.M."/>
            <person name="Gibbs H.L."/>
            <person name="Parkinson C.L."/>
            <person name="Rokyta D.R."/>
        </authorList>
    </citation>
    <scope>NUCLEOTIDE SEQUENCE [LARGE SCALE GENOMIC DNA]</scope>
    <source>
        <strain evidence="14">DRR0105</strain>
    </source>
</reference>
<keyword evidence="5" id="KW-0539">Nucleus</keyword>
<feature type="compositionally biased region" description="Basic and acidic residues" evidence="9">
    <location>
        <begin position="1047"/>
        <end position="1066"/>
    </location>
</feature>
<dbReference type="Pfam" id="PF23245">
    <property type="entry name" value="RRM_PARP14_2"/>
    <property type="match status" value="2"/>
</dbReference>
<dbReference type="Gene3D" id="3.30.720.50">
    <property type="match status" value="2"/>
</dbReference>
<dbReference type="PROSITE" id="PS50918">
    <property type="entry name" value="WWE"/>
    <property type="match status" value="2"/>
</dbReference>
<dbReference type="SUPFAM" id="SSF56399">
    <property type="entry name" value="ADP-ribosylation"/>
    <property type="match status" value="2"/>
</dbReference>
<keyword evidence="7" id="KW-0694">RNA-binding</keyword>
<dbReference type="SMART" id="SM00360">
    <property type="entry name" value="RRM"/>
    <property type="match status" value="2"/>
</dbReference>
<dbReference type="GO" id="GO:0010629">
    <property type="term" value="P:negative regulation of gene expression"/>
    <property type="evidence" value="ECO:0007669"/>
    <property type="project" value="TreeGrafter"/>
</dbReference>
<feature type="domain" description="RRM" evidence="10">
    <location>
        <begin position="230"/>
        <end position="317"/>
    </location>
</feature>
<dbReference type="InterPro" id="IPR000504">
    <property type="entry name" value="RRM_dom"/>
</dbReference>
<dbReference type="InterPro" id="IPR037197">
    <property type="entry name" value="WWE_dom_sf"/>
</dbReference>
<evidence type="ECO:0000259" key="13">
    <source>
        <dbReference type="PROSITE" id="PS51154"/>
    </source>
</evidence>
<dbReference type="Proteomes" id="UP001474421">
    <property type="component" value="Unassembled WGS sequence"/>
</dbReference>
<dbReference type="GO" id="GO:0003714">
    <property type="term" value="F:transcription corepressor activity"/>
    <property type="evidence" value="ECO:0007669"/>
    <property type="project" value="TreeGrafter"/>
</dbReference>
<accession>A0AAW1C8U2</accession>
<comment type="subcellular location">
    <subcellularLocation>
        <location evidence="1">Nucleus</location>
    </subcellularLocation>
</comment>
<evidence type="ECO:0000256" key="2">
    <source>
        <dbReference type="ARBA" id="ARBA00022676"/>
    </source>
</evidence>
<feature type="domain" description="Macro" evidence="13">
    <location>
        <begin position="1443"/>
        <end position="1614"/>
    </location>
</feature>
<dbReference type="GO" id="GO:0005737">
    <property type="term" value="C:cytoplasm"/>
    <property type="evidence" value="ECO:0007669"/>
    <property type="project" value="TreeGrafter"/>
</dbReference>
<keyword evidence="3 8" id="KW-0808">Transferase</keyword>
<dbReference type="Pfam" id="PF00644">
    <property type="entry name" value="PARP"/>
    <property type="match status" value="2"/>
</dbReference>
<dbReference type="Pfam" id="PF01661">
    <property type="entry name" value="Macro"/>
    <property type="match status" value="3"/>
</dbReference>
<evidence type="ECO:0000256" key="8">
    <source>
        <dbReference type="RuleBase" id="RU362114"/>
    </source>
</evidence>
<keyword evidence="15" id="KW-1185">Reference proteome</keyword>
<dbReference type="SMART" id="SM00506">
    <property type="entry name" value="A1pp"/>
    <property type="match status" value="3"/>
</dbReference>
<dbReference type="Gene3D" id="3.30.70.330">
    <property type="match status" value="4"/>
</dbReference>
<dbReference type="SUPFAM" id="SSF54928">
    <property type="entry name" value="RNA-binding domain, RBD"/>
    <property type="match status" value="2"/>
</dbReference>
<feature type="domain" description="PARP catalytic" evidence="12">
    <location>
        <begin position="1838"/>
        <end position="2056"/>
    </location>
</feature>
<dbReference type="GO" id="GO:0003723">
    <property type="term" value="F:RNA binding"/>
    <property type="evidence" value="ECO:0007669"/>
    <property type="project" value="UniProtKB-UniRule"/>
</dbReference>
<dbReference type="SUPFAM" id="SSF117839">
    <property type="entry name" value="WWE domain"/>
    <property type="match status" value="2"/>
</dbReference>
<dbReference type="GO" id="GO:1990404">
    <property type="term" value="F:NAD+-protein mono-ADP-ribosyltransferase activity"/>
    <property type="evidence" value="ECO:0007669"/>
    <property type="project" value="TreeGrafter"/>
</dbReference>
<dbReference type="InterPro" id="IPR057049">
    <property type="entry name" value="PARP14_KH_8"/>
</dbReference>
<dbReference type="GO" id="GO:0003950">
    <property type="term" value="F:NAD+ poly-ADP-ribosyltransferase activity"/>
    <property type="evidence" value="ECO:0007669"/>
    <property type="project" value="UniProtKB-UniRule"/>
</dbReference>
<feature type="domain" description="Macro" evidence="13">
    <location>
        <begin position="527"/>
        <end position="698"/>
    </location>
</feature>
<evidence type="ECO:0000313" key="15">
    <source>
        <dbReference type="Proteomes" id="UP001474421"/>
    </source>
</evidence>
<feature type="domain" description="PARP catalytic" evidence="12">
    <location>
        <begin position="923"/>
        <end position="1101"/>
    </location>
</feature>
<evidence type="ECO:0000256" key="9">
    <source>
        <dbReference type="SAM" id="MobiDB-lite"/>
    </source>
</evidence>
<dbReference type="Pfam" id="PF23254">
    <property type="entry name" value="KH_PARP14_8"/>
    <property type="match status" value="2"/>
</dbReference>
<dbReference type="PROSITE" id="PS51154">
    <property type="entry name" value="MACRO"/>
    <property type="match status" value="3"/>
</dbReference>
<dbReference type="Pfam" id="PF22005">
    <property type="entry name" value="WWE_1"/>
    <property type="match status" value="2"/>
</dbReference>
<dbReference type="PROSITE" id="PS50102">
    <property type="entry name" value="RRM"/>
    <property type="match status" value="2"/>
</dbReference>
<evidence type="ECO:0000259" key="10">
    <source>
        <dbReference type="PROSITE" id="PS50102"/>
    </source>
</evidence>
<evidence type="ECO:0000259" key="11">
    <source>
        <dbReference type="PROSITE" id="PS50918"/>
    </source>
</evidence>
<protein>
    <recommendedName>
        <fullName evidence="8">Poly [ADP-ribose] polymerase</fullName>
        <shortName evidence="8">PARP</shortName>
        <ecNumber evidence="8">2.4.2.-</ecNumber>
    </recommendedName>
</protein>
<dbReference type="SUPFAM" id="SSF52949">
    <property type="entry name" value="Macro domain-like"/>
    <property type="match status" value="3"/>
</dbReference>
<feature type="compositionally biased region" description="Basic and acidic residues" evidence="9">
    <location>
        <begin position="1165"/>
        <end position="1181"/>
    </location>
</feature>
<dbReference type="PANTHER" id="PTHR14453">
    <property type="entry name" value="PARP/ZINC FINGER CCCH TYPE DOMAIN CONTAINING PROTEIN"/>
    <property type="match status" value="1"/>
</dbReference>
<dbReference type="InterPro" id="IPR035979">
    <property type="entry name" value="RBD_domain_sf"/>
</dbReference>
<dbReference type="InterPro" id="IPR057050">
    <property type="entry name" value="RRM_PARP14_2"/>
</dbReference>
<dbReference type="Gene3D" id="3.90.228.10">
    <property type="match status" value="2"/>
</dbReference>
<keyword evidence="4 8" id="KW-0520">NAD</keyword>
<feature type="domain" description="WWE" evidence="11">
    <location>
        <begin position="836"/>
        <end position="914"/>
    </location>
</feature>
<dbReference type="InterPro" id="IPR012677">
    <property type="entry name" value="Nucleotide-bd_a/b_plait_sf"/>
</dbReference>
<organism evidence="14 15">
    <name type="scientific">Crotalus adamanteus</name>
    <name type="common">Eastern diamondback rattlesnake</name>
    <dbReference type="NCBI Taxonomy" id="8729"/>
    <lineage>
        <taxon>Eukaryota</taxon>
        <taxon>Metazoa</taxon>
        <taxon>Chordata</taxon>
        <taxon>Craniata</taxon>
        <taxon>Vertebrata</taxon>
        <taxon>Euteleostomi</taxon>
        <taxon>Lepidosauria</taxon>
        <taxon>Squamata</taxon>
        <taxon>Bifurcata</taxon>
        <taxon>Unidentata</taxon>
        <taxon>Episquamata</taxon>
        <taxon>Toxicofera</taxon>
        <taxon>Serpentes</taxon>
        <taxon>Colubroidea</taxon>
        <taxon>Viperidae</taxon>
        <taxon>Crotalinae</taxon>
        <taxon>Crotalus</taxon>
    </lineage>
</organism>
<dbReference type="Pfam" id="PF23222">
    <property type="entry name" value="RRM_PARP14_1"/>
    <property type="match status" value="2"/>
</dbReference>
<feature type="domain" description="Macro" evidence="13">
    <location>
        <begin position="316"/>
        <end position="502"/>
    </location>
</feature>
<evidence type="ECO:0000313" key="14">
    <source>
        <dbReference type="EMBL" id="KAK9410546.1"/>
    </source>
</evidence>
<keyword evidence="2 8" id="KW-0328">Glycosyltransferase</keyword>
<evidence type="ECO:0000256" key="3">
    <source>
        <dbReference type="ARBA" id="ARBA00022679"/>
    </source>
</evidence>
<dbReference type="PROSITE" id="PS51059">
    <property type="entry name" value="PARP_CATALYTIC"/>
    <property type="match status" value="2"/>
</dbReference>
<sequence length="2127" mass="236015">MCPFPVLVQGTWGSSDPPKILRNKILRYFQSRKKSGGGECEIQKQGGQILVCFAQEEVRQRVLSQKIHEFDVTGRGTVKLEVSLYEATDPEKDNAAKEEIIPGKALKEEGQAKEKEVQDCQTQNDTLRSGPAEEAPHSEKDILDYPQTSSQVVLENVEENIHPDTLTQLVDNINALSGDSTFHIEQINEKKAAVITFQQSTAAANFLKQCYKNRRFQQYRLTARPLELTNVIKVENIPAATSSEFLTLYFESPKKGGGQVSDIQMLPTEDSALVKFDDSQAALTALKKQHSLNGQSVLVYPFYSSLNTVFQLMESKDDLVVTSHEGLKLILEEKGIEDATTDVIVSTIGEDLKLGVGPLSKAVLQKAGVELQDEFDQVVQNQGALDNCVIPTHGHNLGCVLFHIIVPQWDAGKGNAIKKLQNIIRKCLERTEMLSLKSISFPAIGTGGFNFPNSEVAKCMFKEILTFSRKKNFKSLQKVHILLHPKDKDNIKAFTEVFRSGIDGILQAAPPSSEEMAGFFGSLSTSALGSNEMQIGSITFQSMIGDIIKENTDVIVNLTNENFTSKLGVSKAILEAAGPEIEAECVKLASQPHSGFVTTQNGKLSCKKIIHLAPCSSIKTLVSKVLQECEAKRYASVAFPVIGTGQRRGSPDEAADDIISAVADFAGKQLPRYLKLVKVVVFQPHMQKSFSTILKNKEGRTLPTSKSMFSKIKAFLNDMKSPAKKKSFIVLEKKIETSSFEICGENKKNVEEAEAWLRKLIFNEQTENHIADELIDTFGDAEIKRLNDLQERLNIAIHLNKTESPPFILVSGIPRDVLTAFTEIQNLLKTLKADQEKKSKAELVKVLVEWQYCANGNVFLPFDTLSNLDLEDAKISKKGQIQVQIRGQKYTADLNKMCVVDSQGKSMKIKRVGKDEGKLLEHLPEHWEDMKGNHVKLVPLQPTAGEYKDIEKVFRIGCPTFPIEKIERVQNPYLWQAYQVKKKQIDTQNGHGNNEKILFHGTPFSTVVPIYQTGFNRSYAGKNAASIGVSEQNSEECSRAVSELSINKEEKEGKGEESKQITEKGMKNKKRTGAWGSPDPPQILRNKILLYFQSRKKSGGGECEIQKQGGQILVCFAQEEVRQRVLSQKIHEFDVEGRGTLKLEVSLYEATDPDKDNAAKEEIIPGKALSEEGQAKEKEVQDCQTKNDTLRSGPAEEAPHAEKDILDYLQRSSQVVLENVEENIHPETLTLLVDNISALSGDSTFHIEQINEKKAAVITFQQSTAAENFLKQCAKNSRFQQYRFTARPLELTNVIKVENIPAATSSEFLTLYFESPKHGGGQVSDIQMFPTEDSALVKFGDSQAALTALKKQHSLNGQSVLVYPFYSSLDTVFQLMESKDDLVVTSHEGLKLILEEKGIENATTDIIVSTIDKDNIKAFTEVFRSGIDGVFQAAPPSNKEMAALGSNEMQIGSITFQSMIGDIIKENTDVIVNVTNENFTSKSGVSKAILEAAGPEIEAECVKLASQPHNGFVTTRNGKLSCKKIIHLAPCSSIKTLVSKVLQECEAKQYASVAFPVIGTGQRQRSADKAADDIISAVADFAGKQLPRYLKLVKVVVFQPHMQKSFSTILKNKGQTMPTSESGFSKIKAFLSDMKSPAKKKSFIVLEKKIETSSFEICGENWKKVEEAEAWLRKLIFKEQTENLIVDDSIETFADAEIKRLNDLQKRLNIAIHLNKTESPPFILVSGIPRDVLTAFTEIQNLLKTLKADQEKKSKAELVKVLVEWQYCANGNVFLPFDTLSNLDLEDAKISKKGQIQVQIWGQKYTADLNKMYVVDSQGKSMKIKRVGKDEGKLLEHLPEHWEDMKGNHVKLVPLQPTAGEYKNIVKIFQIGCPTFTIEKIERVQNPYLWQAYQVKKKQIDTQNGHGNNEKTLFHGTPFSTVVPIYQTGFNRSYAGKNAASIGNGTYFAISSNYSAQDVFSKPDPNGRKYMYVARVLTGDYCIGRRGQIIPPSKNNGGLKGLKGKCLLSCLFFPGLISEATAAVSFYLSVPSCEDKMEERVSGKVTVGMAAEPGFSEVAKGRAWPATGSPHRSPRADAQEAAVPAERALQATPPFHLPHLSSWWHWFAGCTASLHLPDTRQSRAGKA</sequence>
<comment type="caution">
    <text evidence="14">The sequence shown here is derived from an EMBL/GenBank/DDBJ whole genome shotgun (WGS) entry which is preliminary data.</text>
</comment>
<gene>
    <name evidence="14" type="ORF">NXF25_001721</name>
</gene>
<evidence type="ECO:0000256" key="4">
    <source>
        <dbReference type="ARBA" id="ARBA00023027"/>
    </source>
</evidence>
<evidence type="ECO:0000256" key="7">
    <source>
        <dbReference type="PROSITE-ProRule" id="PRU00176"/>
    </source>
</evidence>
<comment type="similarity">
    <text evidence="6">Belongs to the ARTD/PARP family.</text>
</comment>
<dbReference type="Pfam" id="PF23085">
    <property type="entry name" value="RRM_PARP14_3"/>
    <property type="match status" value="2"/>
</dbReference>
<dbReference type="InterPro" id="IPR004170">
    <property type="entry name" value="WWE_dom"/>
</dbReference>